<evidence type="ECO:0000313" key="1">
    <source>
        <dbReference type="EMBL" id="KAH6936364.1"/>
    </source>
</evidence>
<evidence type="ECO:0000313" key="2">
    <source>
        <dbReference type="Proteomes" id="UP000821845"/>
    </source>
</evidence>
<dbReference type="Proteomes" id="UP000821845">
    <property type="component" value="Chromosome 3"/>
</dbReference>
<organism evidence="1 2">
    <name type="scientific">Hyalomma asiaticum</name>
    <name type="common">Tick</name>
    <dbReference type="NCBI Taxonomy" id="266040"/>
    <lineage>
        <taxon>Eukaryota</taxon>
        <taxon>Metazoa</taxon>
        <taxon>Ecdysozoa</taxon>
        <taxon>Arthropoda</taxon>
        <taxon>Chelicerata</taxon>
        <taxon>Arachnida</taxon>
        <taxon>Acari</taxon>
        <taxon>Parasitiformes</taxon>
        <taxon>Ixodida</taxon>
        <taxon>Ixodoidea</taxon>
        <taxon>Ixodidae</taxon>
        <taxon>Hyalomminae</taxon>
        <taxon>Hyalomma</taxon>
    </lineage>
</organism>
<protein>
    <submittedName>
        <fullName evidence="1">Uncharacterized protein</fullName>
    </submittedName>
</protein>
<sequence length="98" mass="10301">MPSAGLPGNANRAHARYALARNHDRRGCVGGSTRSCVIGGGARLLFRLPYGRRARCDDRAAAAARSLCLRSTDAAAASAAVTAESYVFGRRVLTDEPP</sequence>
<comment type="caution">
    <text evidence="1">The sequence shown here is derived from an EMBL/GenBank/DDBJ whole genome shotgun (WGS) entry which is preliminary data.</text>
</comment>
<proteinExistence type="predicted"/>
<reference evidence="1" key="1">
    <citation type="submission" date="2020-05" db="EMBL/GenBank/DDBJ databases">
        <title>Large-scale comparative analyses of tick genomes elucidate their genetic diversity and vector capacities.</title>
        <authorList>
            <person name="Jia N."/>
            <person name="Wang J."/>
            <person name="Shi W."/>
            <person name="Du L."/>
            <person name="Sun Y."/>
            <person name="Zhan W."/>
            <person name="Jiang J."/>
            <person name="Wang Q."/>
            <person name="Zhang B."/>
            <person name="Ji P."/>
            <person name="Sakyi L.B."/>
            <person name="Cui X."/>
            <person name="Yuan T."/>
            <person name="Jiang B."/>
            <person name="Yang W."/>
            <person name="Lam T.T.-Y."/>
            <person name="Chang Q."/>
            <person name="Ding S."/>
            <person name="Wang X."/>
            <person name="Zhu J."/>
            <person name="Ruan X."/>
            <person name="Zhao L."/>
            <person name="Wei J."/>
            <person name="Que T."/>
            <person name="Du C."/>
            <person name="Cheng J."/>
            <person name="Dai P."/>
            <person name="Han X."/>
            <person name="Huang E."/>
            <person name="Gao Y."/>
            <person name="Liu J."/>
            <person name="Shao H."/>
            <person name="Ye R."/>
            <person name="Li L."/>
            <person name="Wei W."/>
            <person name="Wang X."/>
            <person name="Wang C."/>
            <person name="Yang T."/>
            <person name="Huo Q."/>
            <person name="Li W."/>
            <person name="Guo W."/>
            <person name="Chen H."/>
            <person name="Zhou L."/>
            <person name="Ni X."/>
            <person name="Tian J."/>
            <person name="Zhou Y."/>
            <person name="Sheng Y."/>
            <person name="Liu T."/>
            <person name="Pan Y."/>
            <person name="Xia L."/>
            <person name="Li J."/>
            <person name="Zhao F."/>
            <person name="Cao W."/>
        </authorList>
    </citation>
    <scope>NUCLEOTIDE SEQUENCE</scope>
    <source>
        <strain evidence="1">Hyas-2018</strain>
    </source>
</reference>
<keyword evidence="2" id="KW-1185">Reference proteome</keyword>
<gene>
    <name evidence="1" type="ORF">HPB50_016357</name>
</gene>
<name>A0ACB7SRG0_HYAAI</name>
<accession>A0ACB7SRG0</accession>
<dbReference type="EMBL" id="CM023483">
    <property type="protein sequence ID" value="KAH6936364.1"/>
    <property type="molecule type" value="Genomic_DNA"/>
</dbReference>